<gene>
    <name evidence="4" type="ORF">EHQ58_01935</name>
</gene>
<keyword evidence="1" id="KW-0677">Repeat</keyword>
<dbReference type="AlphaFoldDB" id="A0A4R9KCR3"/>
<evidence type="ECO:0000256" key="1">
    <source>
        <dbReference type="ARBA" id="ARBA00022737"/>
    </source>
</evidence>
<reference evidence="4" key="1">
    <citation type="journal article" date="2019" name="PLoS Negl. Trop. Dis.">
        <title>Revisiting the worldwide diversity of Leptospira species in the environment.</title>
        <authorList>
            <person name="Vincent A.T."/>
            <person name="Schiettekatte O."/>
            <person name="Bourhy P."/>
            <person name="Veyrier F.J."/>
            <person name="Picardeau M."/>
        </authorList>
    </citation>
    <scope>NUCLEOTIDE SEQUENCE [LARGE SCALE GENOMIC DNA]</scope>
    <source>
        <strain evidence="4">201702476</strain>
    </source>
</reference>
<keyword evidence="2 3" id="KW-0040">ANK repeat</keyword>
<evidence type="ECO:0000256" key="3">
    <source>
        <dbReference type="PROSITE-ProRule" id="PRU00023"/>
    </source>
</evidence>
<evidence type="ECO:0000256" key="2">
    <source>
        <dbReference type="ARBA" id="ARBA00023043"/>
    </source>
</evidence>
<comment type="caution">
    <text evidence="4">The sequence shown here is derived from an EMBL/GenBank/DDBJ whole genome shotgun (WGS) entry which is preliminary data.</text>
</comment>
<organism evidence="4 5">
    <name type="scientific">Leptospira ognonensis</name>
    <dbReference type="NCBI Taxonomy" id="2484945"/>
    <lineage>
        <taxon>Bacteria</taxon>
        <taxon>Pseudomonadati</taxon>
        <taxon>Spirochaetota</taxon>
        <taxon>Spirochaetia</taxon>
        <taxon>Leptospirales</taxon>
        <taxon>Leptospiraceae</taxon>
        <taxon>Leptospira</taxon>
    </lineage>
</organism>
<sequence>MFTQLKNLITEYKNNGTIRGLYQSLNQLDPSEFNMHLAKLSGSSILKDSLPNLLCYLCDNVKSPEFLIPILELGIHPDTQNDCGQFPLHLAIENGNEEFVRILLRFGANPNVADKNGVTPLHISYSYDSLGAIAELLIANGADLNLRDNLGKRYLM</sequence>
<dbReference type="InterPro" id="IPR036770">
    <property type="entry name" value="Ankyrin_rpt-contain_sf"/>
</dbReference>
<protein>
    <submittedName>
        <fullName evidence="4">Ankyrin repeat domain-containing protein</fullName>
    </submittedName>
</protein>
<dbReference type="InterPro" id="IPR002110">
    <property type="entry name" value="Ankyrin_rpt"/>
</dbReference>
<dbReference type="Pfam" id="PF12796">
    <property type="entry name" value="Ank_2"/>
    <property type="match status" value="1"/>
</dbReference>
<proteinExistence type="predicted"/>
<name>A0A4R9KCR3_9LEPT</name>
<feature type="repeat" description="ANK" evidence="3">
    <location>
        <begin position="83"/>
        <end position="115"/>
    </location>
</feature>
<dbReference type="Gene3D" id="1.25.40.20">
    <property type="entry name" value="Ankyrin repeat-containing domain"/>
    <property type="match status" value="1"/>
</dbReference>
<keyword evidence="5" id="KW-1185">Reference proteome</keyword>
<dbReference type="SMART" id="SM00248">
    <property type="entry name" value="ANK"/>
    <property type="match status" value="2"/>
</dbReference>
<dbReference type="PANTHER" id="PTHR24197">
    <property type="entry name" value="ANKYRIN REPEAT DOMAIN-CONTAINING PROTEIN 61"/>
    <property type="match status" value="1"/>
</dbReference>
<dbReference type="PANTHER" id="PTHR24197:SF48">
    <property type="entry name" value="ANKYRIN REPEAT DOMAIN-CONTAINING PROTEIN 61"/>
    <property type="match status" value="1"/>
</dbReference>
<evidence type="ECO:0000313" key="4">
    <source>
        <dbReference type="EMBL" id="TGL62932.1"/>
    </source>
</evidence>
<dbReference type="PROSITE" id="PS50088">
    <property type="entry name" value="ANK_REPEAT"/>
    <property type="match status" value="2"/>
</dbReference>
<dbReference type="OrthoDB" id="326429at2"/>
<dbReference type="SUPFAM" id="SSF48403">
    <property type="entry name" value="Ankyrin repeat"/>
    <property type="match status" value="1"/>
</dbReference>
<dbReference type="PRINTS" id="PR01415">
    <property type="entry name" value="ANKYRIN"/>
</dbReference>
<dbReference type="Proteomes" id="UP000297693">
    <property type="component" value="Unassembled WGS sequence"/>
</dbReference>
<dbReference type="PROSITE" id="PS50297">
    <property type="entry name" value="ANK_REP_REGION"/>
    <property type="match status" value="2"/>
</dbReference>
<evidence type="ECO:0000313" key="5">
    <source>
        <dbReference type="Proteomes" id="UP000297693"/>
    </source>
</evidence>
<accession>A0A4R9KCR3</accession>
<dbReference type="RefSeq" id="WP_135621656.1">
    <property type="nucleotide sequence ID" value="NZ_RQGD01000008.1"/>
</dbReference>
<feature type="repeat" description="ANK" evidence="3">
    <location>
        <begin position="116"/>
        <end position="149"/>
    </location>
</feature>
<dbReference type="EMBL" id="RQGD01000008">
    <property type="protein sequence ID" value="TGL62932.1"/>
    <property type="molecule type" value="Genomic_DNA"/>
</dbReference>